<evidence type="ECO:0000313" key="8">
    <source>
        <dbReference type="Proteomes" id="UP001161409"/>
    </source>
</evidence>
<proteinExistence type="inferred from homology"/>
<feature type="domain" description="Peptidase M16 N-terminal" evidence="5">
    <location>
        <begin position="13"/>
        <end position="160"/>
    </location>
</feature>
<keyword evidence="3" id="KW-0378">Hydrolase</keyword>
<keyword evidence="3" id="KW-0482">Metalloprotease</keyword>
<keyword evidence="3" id="KW-0645">Protease</keyword>
<evidence type="ECO:0000256" key="2">
    <source>
        <dbReference type="ARBA" id="ARBA00007261"/>
    </source>
</evidence>
<name>A0ABQ5U1X5_9PROT</name>
<dbReference type="PANTHER" id="PTHR11851">
    <property type="entry name" value="METALLOPROTEASE"/>
    <property type="match status" value="1"/>
</dbReference>
<evidence type="ECO:0000313" key="7">
    <source>
        <dbReference type="EMBL" id="GLQ05675.1"/>
    </source>
</evidence>
<dbReference type="RefSeq" id="WP_169559651.1">
    <property type="nucleotide sequence ID" value="NZ_BSNF01000001.1"/>
</dbReference>
<dbReference type="InterPro" id="IPR011249">
    <property type="entry name" value="Metalloenz_LuxS/M16"/>
</dbReference>
<dbReference type="Gene3D" id="3.30.830.10">
    <property type="entry name" value="Metalloenzyme, LuxS/M16 peptidase-like"/>
    <property type="match status" value="2"/>
</dbReference>
<keyword evidence="8" id="KW-1185">Reference proteome</keyword>
<dbReference type="InterPro" id="IPR007863">
    <property type="entry name" value="Peptidase_M16_C"/>
</dbReference>
<sequence>MTVEVTTLENGMRVVTDPMPHLETAAVGVWVDTGARHETIEQNGISHVLEHMAFKGTEKRTALQIAETIEAVGGHLNAYTSRDQTAYYARVLKEDVPLALDILADILQNSTFDEEELRREKEVIVQEIGQTNDTPDDIIFDHLQETAFPGQALGRSILGTTERVRGFSRDVIAGYMRDRYLAPSMVLSASGAVNHQEMVTLASRLFETLPATGQEGMDGAVYTGGDYREDRDLEQVHYALSIPGVSYLDDDFYAVQILSGLLGGGMSSRLFQEVRERRGLCYSVFSFPSSFMDSGLFTVYAGTGRDQVRELSDVVIDELLKSTEGVSVAEIDRAKAQNKAGLLMGQESPASRCEVHARQMLIYERIVSPQEITEEIDRVTPERVVSLAKRLFEGAVPTIAALGPVKNLETYDRLAARFNG</sequence>
<organism evidence="7 8">
    <name type="scientific">Sneathiella chinensis</name>
    <dbReference type="NCBI Taxonomy" id="349750"/>
    <lineage>
        <taxon>Bacteria</taxon>
        <taxon>Pseudomonadati</taxon>
        <taxon>Pseudomonadota</taxon>
        <taxon>Alphaproteobacteria</taxon>
        <taxon>Sneathiellales</taxon>
        <taxon>Sneathiellaceae</taxon>
        <taxon>Sneathiella</taxon>
    </lineage>
</organism>
<dbReference type="InterPro" id="IPR050361">
    <property type="entry name" value="MPP/UQCRC_Complex"/>
</dbReference>
<accession>A0ABQ5U1X5</accession>
<reference evidence="7" key="1">
    <citation type="journal article" date="2014" name="Int. J. Syst. Evol. Microbiol.">
        <title>Complete genome of a new Firmicutes species belonging to the dominant human colonic microbiota ('Ruminococcus bicirculans') reveals two chromosomes and a selective capacity to utilize plant glucans.</title>
        <authorList>
            <consortium name="NISC Comparative Sequencing Program"/>
            <person name="Wegmann U."/>
            <person name="Louis P."/>
            <person name="Goesmann A."/>
            <person name="Henrissat B."/>
            <person name="Duncan S.H."/>
            <person name="Flint H.J."/>
        </authorList>
    </citation>
    <scope>NUCLEOTIDE SEQUENCE</scope>
    <source>
        <strain evidence="7">NBRC 103408</strain>
    </source>
</reference>
<comment type="cofactor">
    <cofactor evidence="1">
        <name>Zn(2+)</name>
        <dbReference type="ChEBI" id="CHEBI:29105"/>
    </cofactor>
</comment>
<reference evidence="7" key="2">
    <citation type="submission" date="2023-01" db="EMBL/GenBank/DDBJ databases">
        <title>Draft genome sequence of Sneathiella chinensis strain NBRC 103408.</title>
        <authorList>
            <person name="Sun Q."/>
            <person name="Mori K."/>
        </authorList>
    </citation>
    <scope>NUCLEOTIDE SEQUENCE</scope>
    <source>
        <strain evidence="7">NBRC 103408</strain>
    </source>
</reference>
<comment type="caution">
    <text evidence="7">The sequence shown here is derived from an EMBL/GenBank/DDBJ whole genome shotgun (WGS) entry which is preliminary data.</text>
</comment>
<dbReference type="EMBL" id="BSNF01000001">
    <property type="protein sequence ID" value="GLQ05675.1"/>
    <property type="molecule type" value="Genomic_DNA"/>
</dbReference>
<evidence type="ECO:0000256" key="4">
    <source>
        <dbReference type="RuleBase" id="RU004447"/>
    </source>
</evidence>
<comment type="similarity">
    <text evidence="2 4">Belongs to the peptidase M16 family.</text>
</comment>
<dbReference type="PANTHER" id="PTHR11851:SF49">
    <property type="entry name" value="MITOCHONDRIAL-PROCESSING PEPTIDASE SUBUNIT ALPHA"/>
    <property type="match status" value="1"/>
</dbReference>
<evidence type="ECO:0000259" key="5">
    <source>
        <dbReference type="Pfam" id="PF00675"/>
    </source>
</evidence>
<dbReference type="PROSITE" id="PS00143">
    <property type="entry name" value="INSULINASE"/>
    <property type="match status" value="1"/>
</dbReference>
<dbReference type="Pfam" id="PF05193">
    <property type="entry name" value="Peptidase_M16_C"/>
    <property type="match status" value="1"/>
</dbReference>
<gene>
    <name evidence="7" type="ORF">GCM10007924_08960</name>
</gene>
<evidence type="ECO:0000256" key="1">
    <source>
        <dbReference type="ARBA" id="ARBA00001947"/>
    </source>
</evidence>
<feature type="domain" description="Peptidase M16 C-terminal" evidence="6">
    <location>
        <begin position="167"/>
        <end position="337"/>
    </location>
</feature>
<evidence type="ECO:0000259" key="6">
    <source>
        <dbReference type="Pfam" id="PF05193"/>
    </source>
</evidence>
<dbReference type="InterPro" id="IPR011765">
    <property type="entry name" value="Pept_M16_N"/>
</dbReference>
<dbReference type="InterPro" id="IPR001431">
    <property type="entry name" value="Pept_M16_Zn_BS"/>
</dbReference>
<protein>
    <submittedName>
        <fullName evidence="7">Peptidase M16</fullName>
    </submittedName>
</protein>
<dbReference type="Pfam" id="PF00675">
    <property type="entry name" value="Peptidase_M16"/>
    <property type="match status" value="1"/>
</dbReference>
<dbReference type="Proteomes" id="UP001161409">
    <property type="component" value="Unassembled WGS sequence"/>
</dbReference>
<evidence type="ECO:0000256" key="3">
    <source>
        <dbReference type="ARBA" id="ARBA00023049"/>
    </source>
</evidence>
<dbReference type="SUPFAM" id="SSF63411">
    <property type="entry name" value="LuxS/MPP-like metallohydrolase"/>
    <property type="match status" value="2"/>
</dbReference>